<organism evidence="3 4">
    <name type="scientific">Brumimicrobium aurantiacum</name>
    <dbReference type="NCBI Taxonomy" id="1737063"/>
    <lineage>
        <taxon>Bacteria</taxon>
        <taxon>Pseudomonadati</taxon>
        <taxon>Bacteroidota</taxon>
        <taxon>Flavobacteriia</taxon>
        <taxon>Flavobacteriales</taxon>
        <taxon>Crocinitomicaceae</taxon>
        <taxon>Brumimicrobium</taxon>
    </lineage>
</organism>
<dbReference type="PANTHER" id="PTHR41259">
    <property type="entry name" value="DOUBLE-STRAND BREAK REPAIR RAD50 ATPASE, PUTATIVE-RELATED"/>
    <property type="match status" value="1"/>
</dbReference>
<keyword evidence="4" id="KW-1185">Reference proteome</keyword>
<comment type="caution">
    <text evidence="3">The sequence shown here is derived from an EMBL/GenBank/DDBJ whole genome shotgun (WGS) entry which is preliminary data.</text>
</comment>
<dbReference type="RefSeq" id="WP_116880431.1">
    <property type="nucleotide sequence ID" value="NZ_QURB01000003.1"/>
</dbReference>
<feature type="coiled-coil region" evidence="1">
    <location>
        <begin position="161"/>
        <end position="198"/>
    </location>
</feature>
<evidence type="ECO:0000256" key="2">
    <source>
        <dbReference type="SAM" id="Phobius"/>
    </source>
</evidence>
<dbReference type="OrthoDB" id="9764467at2"/>
<evidence type="ECO:0000313" key="4">
    <source>
        <dbReference type="Proteomes" id="UP000257127"/>
    </source>
</evidence>
<keyword evidence="2" id="KW-0472">Membrane</keyword>
<reference evidence="3 4" key="1">
    <citation type="submission" date="2018-08" db="EMBL/GenBank/DDBJ databases">
        <title>The draft genome squence of Brumimicrobium sp. N62.</title>
        <authorList>
            <person name="Du Z.-J."/>
            <person name="Luo H.-R."/>
        </authorList>
    </citation>
    <scope>NUCLEOTIDE SEQUENCE [LARGE SCALE GENOMIC DNA]</scope>
    <source>
        <strain evidence="3 4">N62</strain>
    </source>
</reference>
<feature type="coiled-coil region" evidence="1">
    <location>
        <begin position="236"/>
        <end position="316"/>
    </location>
</feature>
<protein>
    <recommendedName>
        <fullName evidence="5">Rad50/SbcC-type AAA domain-containing protein</fullName>
    </recommendedName>
</protein>
<feature type="coiled-coil region" evidence="1">
    <location>
        <begin position="717"/>
        <end position="750"/>
    </location>
</feature>
<keyword evidence="2" id="KW-1133">Transmembrane helix</keyword>
<sequence>MKKSPYVIEELSIRKSPGLVSGLAKMKNLAPNVNIITGPNASGKSSTARAIQELIWHKNTKGLSLHGNVKIENDNWEIDIDSGRISTERNGINEQLKGLPAQEGHHRYLLALHNFVDGNENELAREIAKQSIGGFDLQAAHSSLNYSNRIQTLGATAYKNYKSAEKEYQSKRDEQRSLKQEETQINELRRKKEEANLAQQGFEFYKKVADFQLLKREQELLHNKIKEYPSAITKLKGNEHELIQQYEEEIQQNEEAIQKANTEIEQQQNTIKALNISNVEITSQTIEEVDARIEKLENIKRQIADLNQLILQEKTKEKAALEAIGFKTELQNPIANAWNSISIENIGNLDKLLRDAHQVLGRKKVLESEVDFLEEKIQQTNGSSTSTDTISLGIKTLGEWLKEPTLNTEKSNNTAMWILFFGLLASFTTPFIGWIGSVIGVVCLAIAAFLTLQKKKSTGGNNTLNIREDDFEKSGLTPPSQWETASVVTRIDELIDQLKEGKEKETITQKLNECKKGLSALQVKLDALHDEHQAWQEKLRAIPEFPTIANDDFSSLYWYLTHIKNWQEANTALKTHEAKIEKANVLFNEELEKIKPTFAQLNTDISDDLIELKANFSQLKKVLKARQESRRIIEDKQKAIVEYSDKITKQKSRLADIYSRIEIDEKDKDSVFELTKKLEEYTQIGKEFYSAKEAVAKAEHQLKLDTLYATHQSEIEEINAEEALIKAEQNAEKAKELEKIKAEIITIETKVEEKRKGHELEDLLSKKDENHVLLHQLYEENLSSLTGDMIIEELKNETQNKNRPELFNRANEIFNKITLGRYELRLNEKDNTTFEAKDEVSKRTFKLAELSTGTRVQLLLAVRLAYVETVESSIKLPILADELLANSDDERAKAIIDALIEISREGRQVFYFTAQADEVEKWQAHLSQSNLQYKIIELDQKENESRFSTPNQVEANQIQLTSSVPLPDGLSYEAYGQQLSVPKFNLLGQENNQLHLWYLIQDVDLLHSALARGIKYWGQLESYVRNNGKIDGLNDEKFEQFKKLTDVLARFQELYRVGRHQLIDRTDLQDSGLISENFIDKTSDKLTELDGDPVALIHSLENGGVPRFRRDTIDELNDYFLEQGIIDDRETIDSSEILIRLQAYLSNVDISISQVERFLEVVTRG</sequence>
<feature type="coiled-coil region" evidence="1">
    <location>
        <begin position="356"/>
        <end position="383"/>
    </location>
</feature>
<dbReference type="Proteomes" id="UP000257127">
    <property type="component" value="Unassembled WGS sequence"/>
</dbReference>
<keyword evidence="1" id="KW-0175">Coiled coil</keyword>
<dbReference type="InterPro" id="IPR027417">
    <property type="entry name" value="P-loop_NTPase"/>
</dbReference>
<proteinExistence type="predicted"/>
<evidence type="ECO:0000313" key="3">
    <source>
        <dbReference type="EMBL" id="RFC54596.1"/>
    </source>
</evidence>
<dbReference type="SUPFAM" id="SSF52540">
    <property type="entry name" value="P-loop containing nucleoside triphosphate hydrolases"/>
    <property type="match status" value="1"/>
</dbReference>
<dbReference type="EMBL" id="QURB01000003">
    <property type="protein sequence ID" value="RFC54596.1"/>
    <property type="molecule type" value="Genomic_DNA"/>
</dbReference>
<gene>
    <name evidence="3" type="ORF">DXU93_06300</name>
</gene>
<dbReference type="PANTHER" id="PTHR41259:SF1">
    <property type="entry name" value="DOUBLE-STRAND BREAK REPAIR RAD50 ATPASE, PUTATIVE-RELATED"/>
    <property type="match status" value="1"/>
</dbReference>
<accession>A0A3E1EYH3</accession>
<keyword evidence="2" id="KW-0812">Transmembrane</keyword>
<feature type="transmembrane region" description="Helical" evidence="2">
    <location>
        <begin position="417"/>
        <end position="450"/>
    </location>
</feature>
<dbReference type="AlphaFoldDB" id="A0A3E1EYH3"/>
<dbReference type="Gene3D" id="3.40.50.300">
    <property type="entry name" value="P-loop containing nucleotide triphosphate hydrolases"/>
    <property type="match status" value="1"/>
</dbReference>
<evidence type="ECO:0008006" key="5">
    <source>
        <dbReference type="Google" id="ProtNLM"/>
    </source>
</evidence>
<evidence type="ECO:0000256" key="1">
    <source>
        <dbReference type="SAM" id="Coils"/>
    </source>
</evidence>
<name>A0A3E1EYH3_9FLAO</name>